<dbReference type="PANTHER" id="PTHR46481">
    <property type="entry name" value="ZINC FINGER BED DOMAIN-CONTAINING PROTEIN 4"/>
    <property type="match status" value="1"/>
</dbReference>
<evidence type="ECO:0000256" key="5">
    <source>
        <dbReference type="ARBA" id="ARBA00023242"/>
    </source>
</evidence>
<evidence type="ECO:0008006" key="9">
    <source>
        <dbReference type="Google" id="ProtNLM"/>
    </source>
</evidence>
<evidence type="ECO:0000256" key="3">
    <source>
        <dbReference type="ARBA" id="ARBA00022771"/>
    </source>
</evidence>
<dbReference type="InterPro" id="IPR052035">
    <property type="entry name" value="ZnF_BED_domain_contain"/>
</dbReference>
<keyword evidence="3" id="KW-0863">Zinc-finger</keyword>
<gene>
    <name evidence="7" type="ORF">Ciccas_005689</name>
</gene>
<evidence type="ECO:0000313" key="7">
    <source>
        <dbReference type="EMBL" id="KAL3315680.1"/>
    </source>
</evidence>
<evidence type="ECO:0000256" key="4">
    <source>
        <dbReference type="ARBA" id="ARBA00022833"/>
    </source>
</evidence>
<feature type="compositionally biased region" description="Basic residues" evidence="6">
    <location>
        <begin position="57"/>
        <end position="66"/>
    </location>
</feature>
<evidence type="ECO:0000256" key="1">
    <source>
        <dbReference type="ARBA" id="ARBA00004123"/>
    </source>
</evidence>
<dbReference type="GO" id="GO:0008270">
    <property type="term" value="F:zinc ion binding"/>
    <property type="evidence" value="ECO:0007669"/>
    <property type="project" value="UniProtKB-KW"/>
</dbReference>
<evidence type="ECO:0000256" key="6">
    <source>
        <dbReference type="SAM" id="MobiDB-lite"/>
    </source>
</evidence>
<dbReference type="AlphaFoldDB" id="A0ABD2Q7Z3"/>
<feature type="region of interest" description="Disordered" evidence="6">
    <location>
        <begin position="54"/>
        <end position="81"/>
    </location>
</feature>
<dbReference type="EMBL" id="JBJKFK010000689">
    <property type="protein sequence ID" value="KAL3315680.1"/>
    <property type="molecule type" value="Genomic_DNA"/>
</dbReference>
<name>A0ABD2Q7Z3_9PLAT</name>
<dbReference type="SUPFAM" id="SSF53098">
    <property type="entry name" value="Ribonuclease H-like"/>
    <property type="match status" value="1"/>
</dbReference>
<comment type="caution">
    <text evidence="7">The sequence shown here is derived from an EMBL/GenBank/DDBJ whole genome shotgun (WGS) entry which is preliminary data.</text>
</comment>
<dbReference type="Proteomes" id="UP001626550">
    <property type="component" value="Unassembled WGS sequence"/>
</dbReference>
<sequence length="567" mass="64858">MQFKTDMTDQEFYYEDFFELGVNCSICKRCSSQIAGVKKISNLKRHLTLKHGINFKPGRRNKRPRSKTNQPSISSFVSNKNEEESQLTKYLRNAPPDALAELQTELFEITLEMGLPFSFFHAMPIKKRLDKWIPYFPIPSRQNFARTTAICLDDLHLKMVNKLSSKRHLSLMVDRWSDGDNLDLLGLSAYFYDIESGTRGGLLLGLAFLDSFHREERFAEWIKKVLGDFHVPLEKILLCYIDNNKNQIIGCKNLFRNLVPIPDETFGHDDDEDSQVSNTEFDLFGSDMEEDDQKEECEEANDVSPSEIFLRLSDQGCISLASFVMKIPSPIYAVEMLVNDLMSSICMHDVLPALGKLRGLNHKFRTSKAVQQYMKQENQMNLPFENVTRWIATFEMLQQYLHLHATGVLTTIIEIFNVTEAPSDEIEISPLEPEEIEKLKIMERVLDLIANLLGKFQLNEASLSCVIPHIMDLKESVREMGENSDSFPASTILAMIKNNFDWALNPDSNSFVDLAAMATYLDNKYKIYLEVQTPESASLLKSVQKAMLNQFVSVNMNSRGLVPGEIF</sequence>
<keyword evidence="4" id="KW-0862">Zinc</keyword>
<keyword evidence="8" id="KW-1185">Reference proteome</keyword>
<dbReference type="PANTHER" id="PTHR46481:SF10">
    <property type="entry name" value="ZINC FINGER BED DOMAIN-CONTAINING PROTEIN 39"/>
    <property type="match status" value="1"/>
</dbReference>
<dbReference type="InterPro" id="IPR012337">
    <property type="entry name" value="RNaseH-like_sf"/>
</dbReference>
<keyword evidence="2" id="KW-0479">Metal-binding</keyword>
<keyword evidence="5" id="KW-0539">Nucleus</keyword>
<comment type="subcellular location">
    <subcellularLocation>
        <location evidence="1">Nucleus</location>
    </subcellularLocation>
</comment>
<accession>A0ABD2Q7Z3</accession>
<protein>
    <recommendedName>
        <fullName evidence="9">BED-type domain-containing protein</fullName>
    </recommendedName>
</protein>
<feature type="compositionally biased region" description="Polar residues" evidence="6">
    <location>
        <begin position="67"/>
        <end position="79"/>
    </location>
</feature>
<evidence type="ECO:0000256" key="2">
    <source>
        <dbReference type="ARBA" id="ARBA00022723"/>
    </source>
</evidence>
<proteinExistence type="predicted"/>
<organism evidence="7 8">
    <name type="scientific">Cichlidogyrus casuarinus</name>
    <dbReference type="NCBI Taxonomy" id="1844966"/>
    <lineage>
        <taxon>Eukaryota</taxon>
        <taxon>Metazoa</taxon>
        <taxon>Spiralia</taxon>
        <taxon>Lophotrochozoa</taxon>
        <taxon>Platyhelminthes</taxon>
        <taxon>Monogenea</taxon>
        <taxon>Monopisthocotylea</taxon>
        <taxon>Dactylogyridea</taxon>
        <taxon>Ancyrocephalidae</taxon>
        <taxon>Cichlidogyrus</taxon>
    </lineage>
</organism>
<reference evidence="7 8" key="1">
    <citation type="submission" date="2024-11" db="EMBL/GenBank/DDBJ databases">
        <title>Adaptive evolution of stress response genes in parasites aligns with host niche diversity.</title>
        <authorList>
            <person name="Hahn C."/>
            <person name="Resl P."/>
        </authorList>
    </citation>
    <scope>NUCLEOTIDE SEQUENCE [LARGE SCALE GENOMIC DNA]</scope>
    <source>
        <strain evidence="7">EGGRZ-B1_66</strain>
        <tissue evidence="7">Body</tissue>
    </source>
</reference>
<evidence type="ECO:0000313" key="8">
    <source>
        <dbReference type="Proteomes" id="UP001626550"/>
    </source>
</evidence>
<dbReference type="GO" id="GO:0005634">
    <property type="term" value="C:nucleus"/>
    <property type="evidence" value="ECO:0007669"/>
    <property type="project" value="UniProtKB-SubCell"/>
</dbReference>